<dbReference type="AlphaFoldDB" id="A0AA88RC63"/>
<comment type="caution">
    <text evidence="1">The sequence shown here is derived from an EMBL/GenBank/DDBJ whole genome shotgun (WGS) entry which is preliminary data.</text>
</comment>
<sequence length="92" mass="10150">MAATSLRIYFDALMARFNAVPALIERAEARILSARINFPGKTLNHAIKAAKEIIKDVLNIIKQRKTDLLDKDSASIQHILSLGFLTADENGS</sequence>
<accession>A0AA88RC63</accession>
<evidence type="ECO:0000313" key="2">
    <source>
        <dbReference type="Proteomes" id="UP001187471"/>
    </source>
</evidence>
<keyword evidence="2" id="KW-1185">Reference proteome</keyword>
<evidence type="ECO:0000313" key="1">
    <source>
        <dbReference type="EMBL" id="KAK2982554.1"/>
    </source>
</evidence>
<name>A0AA88RC63_9ASTE</name>
<dbReference type="Proteomes" id="UP001187471">
    <property type="component" value="Unassembled WGS sequence"/>
</dbReference>
<dbReference type="EMBL" id="JAVXUO010001415">
    <property type="protein sequence ID" value="KAK2982554.1"/>
    <property type="molecule type" value="Genomic_DNA"/>
</dbReference>
<protein>
    <submittedName>
        <fullName evidence="1">Uncharacterized protein</fullName>
    </submittedName>
</protein>
<organism evidence="1 2">
    <name type="scientific">Escallonia rubra</name>
    <dbReference type="NCBI Taxonomy" id="112253"/>
    <lineage>
        <taxon>Eukaryota</taxon>
        <taxon>Viridiplantae</taxon>
        <taxon>Streptophyta</taxon>
        <taxon>Embryophyta</taxon>
        <taxon>Tracheophyta</taxon>
        <taxon>Spermatophyta</taxon>
        <taxon>Magnoliopsida</taxon>
        <taxon>eudicotyledons</taxon>
        <taxon>Gunneridae</taxon>
        <taxon>Pentapetalae</taxon>
        <taxon>asterids</taxon>
        <taxon>campanulids</taxon>
        <taxon>Escalloniales</taxon>
        <taxon>Escalloniaceae</taxon>
        <taxon>Escallonia</taxon>
    </lineage>
</organism>
<reference evidence="1" key="1">
    <citation type="submission" date="2022-12" db="EMBL/GenBank/DDBJ databases">
        <title>Draft genome assemblies for two species of Escallonia (Escalloniales).</title>
        <authorList>
            <person name="Chanderbali A."/>
            <person name="Dervinis C."/>
            <person name="Anghel I."/>
            <person name="Soltis D."/>
            <person name="Soltis P."/>
            <person name="Zapata F."/>
        </authorList>
    </citation>
    <scope>NUCLEOTIDE SEQUENCE</scope>
    <source>
        <strain evidence="1">UCBG92.1500</strain>
        <tissue evidence="1">Leaf</tissue>
    </source>
</reference>
<gene>
    <name evidence="1" type="ORF">RJ640_008177</name>
</gene>
<proteinExistence type="predicted"/>